<dbReference type="InterPro" id="IPR013854">
    <property type="entry name" value="TF_AP2_C"/>
</dbReference>
<reference evidence="4" key="1">
    <citation type="submission" date="2025-08" db="UniProtKB">
        <authorList>
            <consortium name="RefSeq"/>
        </authorList>
    </citation>
    <scope>IDENTIFICATION</scope>
</reference>
<feature type="compositionally biased region" description="Basic and acidic residues" evidence="1">
    <location>
        <begin position="293"/>
        <end position="302"/>
    </location>
</feature>
<dbReference type="RefSeq" id="XP_045569648.1">
    <property type="nucleotide sequence ID" value="XM_045713692.1"/>
</dbReference>
<feature type="compositionally biased region" description="Basic and acidic residues" evidence="1">
    <location>
        <begin position="261"/>
        <end position="272"/>
    </location>
</feature>
<protein>
    <recommendedName>
        <fullName evidence="2">Transcription factor AP-2 C-terminal domain-containing protein</fullName>
    </recommendedName>
</protein>
<name>A0ABM3EF11_SALSA</name>
<feature type="region of interest" description="Disordered" evidence="1">
    <location>
        <begin position="1"/>
        <end position="22"/>
    </location>
</feature>
<proteinExistence type="predicted"/>
<feature type="region of interest" description="Disordered" evidence="1">
    <location>
        <begin position="205"/>
        <end position="316"/>
    </location>
</feature>
<evidence type="ECO:0000256" key="1">
    <source>
        <dbReference type="SAM" id="MobiDB-lite"/>
    </source>
</evidence>
<organism evidence="3 4">
    <name type="scientific">Salmo salar</name>
    <name type="common">Atlantic salmon</name>
    <dbReference type="NCBI Taxonomy" id="8030"/>
    <lineage>
        <taxon>Eukaryota</taxon>
        <taxon>Metazoa</taxon>
        <taxon>Chordata</taxon>
        <taxon>Craniata</taxon>
        <taxon>Vertebrata</taxon>
        <taxon>Euteleostomi</taxon>
        <taxon>Actinopterygii</taxon>
        <taxon>Neopterygii</taxon>
        <taxon>Teleostei</taxon>
        <taxon>Protacanthopterygii</taxon>
        <taxon>Salmoniformes</taxon>
        <taxon>Salmonidae</taxon>
        <taxon>Salmoninae</taxon>
        <taxon>Salmo</taxon>
    </lineage>
</organism>
<gene>
    <name evidence="4" type="primary">LOC123739222</name>
</gene>
<feature type="domain" description="Transcription factor AP-2 C-terminal" evidence="2">
    <location>
        <begin position="47"/>
        <end position="158"/>
    </location>
</feature>
<evidence type="ECO:0000313" key="4">
    <source>
        <dbReference type="RefSeq" id="XP_045569648.1"/>
    </source>
</evidence>
<dbReference type="GeneID" id="123739222"/>
<feature type="compositionally biased region" description="Polar residues" evidence="1">
    <location>
        <begin position="303"/>
        <end position="316"/>
    </location>
</feature>
<accession>A0ABM3EF11</accession>
<keyword evidence="3" id="KW-1185">Reference proteome</keyword>
<sequence>MVHFQYQPPTARGAAPTKTDAQTQTPTVVAEVVSMLQHGDVRPAPQPYLVHKEEVLRRMDAPEKMSVRTLLMYTGKNSADLDSKNRLVKNLIKAGISPVETPAYITSAFTRLTEGDTTMLCSDMKSLAIKHLNFTNMAEQLIEETNPVQHWSKIIDIKAQLEEMRLCFRDPANSRLMDNVTHGMSTGVMDAADIISTLIDYQPSHTTTGLKPSPCCAAKRPRTGPRQTPSSPKKPLKQQKGRGVQLGPRGSYRKRAASGASDRKQEAAQEKGRGKKVKLNPSPHVAMDTEEEGNAKTTKERTPVNTEGNCSWMFTN</sequence>
<evidence type="ECO:0000259" key="2">
    <source>
        <dbReference type="Pfam" id="PF03299"/>
    </source>
</evidence>
<evidence type="ECO:0000313" key="3">
    <source>
        <dbReference type="Proteomes" id="UP001652741"/>
    </source>
</evidence>
<dbReference type="Pfam" id="PF03299">
    <property type="entry name" value="TF_AP-2"/>
    <property type="match status" value="1"/>
</dbReference>
<dbReference type="Proteomes" id="UP001652741">
    <property type="component" value="Unplaced"/>
</dbReference>